<feature type="transmembrane region" description="Helical" evidence="1">
    <location>
        <begin position="54"/>
        <end position="74"/>
    </location>
</feature>
<feature type="transmembrane region" description="Helical" evidence="1">
    <location>
        <begin position="94"/>
        <end position="114"/>
    </location>
</feature>
<sequence>MLLFNNKFTNLCVTMAMVRGVAMVKRSWGSWLSILAGIIGILDTIVVTGLKGGVNLGTILPAGVGSLFLLWGLWGDKFRNTLFSQRFPGLRKLIRWGIVLLLGSFFIIEGLILWNTEDRIPEQGKVLIILGAGLNGEQLSWTLRERVDKGVGILAENPQMKVVVSGGQGPGEWIPEAEAMAQYLIGQGIAPERILKEDRSTSTMENFRFSRVLLDQLEGFDPAEPVLVITSDFHMFRSKILAERNGLNPVGVPCSTPWYIRPNAYLREYFAVVKSILIDR</sequence>
<feature type="domain" description="DUF218" evidence="2">
    <location>
        <begin position="126"/>
        <end position="270"/>
    </location>
</feature>
<evidence type="ECO:0000259" key="2">
    <source>
        <dbReference type="Pfam" id="PF02698"/>
    </source>
</evidence>
<proteinExistence type="predicted"/>
<dbReference type="InterPro" id="IPR003848">
    <property type="entry name" value="DUF218"/>
</dbReference>
<dbReference type="InterPro" id="IPR014729">
    <property type="entry name" value="Rossmann-like_a/b/a_fold"/>
</dbReference>
<dbReference type="Pfam" id="PF02698">
    <property type="entry name" value="DUF218"/>
    <property type="match status" value="1"/>
</dbReference>
<evidence type="ECO:0000256" key="1">
    <source>
        <dbReference type="SAM" id="Phobius"/>
    </source>
</evidence>
<dbReference type="PANTHER" id="PTHR30336">
    <property type="entry name" value="INNER MEMBRANE PROTEIN, PROBABLE PERMEASE"/>
    <property type="match status" value="1"/>
</dbReference>
<dbReference type="EMBL" id="VSSQ01000136">
    <property type="protein sequence ID" value="MPL80299.1"/>
    <property type="molecule type" value="Genomic_DNA"/>
</dbReference>
<dbReference type="GO" id="GO:0005886">
    <property type="term" value="C:plasma membrane"/>
    <property type="evidence" value="ECO:0007669"/>
    <property type="project" value="TreeGrafter"/>
</dbReference>
<dbReference type="InterPro" id="IPR051599">
    <property type="entry name" value="Cell_Envelope_Assoc"/>
</dbReference>
<reference evidence="3" key="1">
    <citation type="submission" date="2019-08" db="EMBL/GenBank/DDBJ databases">
        <authorList>
            <person name="Kucharzyk K."/>
            <person name="Murdoch R.W."/>
            <person name="Higgins S."/>
            <person name="Loffler F."/>
        </authorList>
    </citation>
    <scope>NUCLEOTIDE SEQUENCE</scope>
</reference>
<dbReference type="GO" id="GO:0043164">
    <property type="term" value="P:Gram-negative-bacterium-type cell wall biogenesis"/>
    <property type="evidence" value="ECO:0007669"/>
    <property type="project" value="TreeGrafter"/>
</dbReference>
<evidence type="ECO:0000313" key="3">
    <source>
        <dbReference type="EMBL" id="MPL80299.1"/>
    </source>
</evidence>
<dbReference type="PANTHER" id="PTHR30336:SF4">
    <property type="entry name" value="ENVELOPE BIOGENESIS FACTOR ELYC"/>
    <property type="match status" value="1"/>
</dbReference>
<dbReference type="Gene3D" id="3.40.50.620">
    <property type="entry name" value="HUPs"/>
    <property type="match status" value="1"/>
</dbReference>
<gene>
    <name evidence="3" type="ORF">SDC9_26198</name>
</gene>
<dbReference type="CDD" id="cd06259">
    <property type="entry name" value="YdcF-like"/>
    <property type="match status" value="1"/>
</dbReference>
<dbReference type="AlphaFoldDB" id="A0A644UN13"/>
<keyword evidence="1" id="KW-0472">Membrane</keyword>
<protein>
    <recommendedName>
        <fullName evidence="2">DUF218 domain-containing protein</fullName>
    </recommendedName>
</protein>
<name>A0A644UN13_9ZZZZ</name>
<accession>A0A644UN13</accession>
<comment type="caution">
    <text evidence="3">The sequence shown here is derived from an EMBL/GenBank/DDBJ whole genome shotgun (WGS) entry which is preliminary data.</text>
</comment>
<keyword evidence="1" id="KW-0812">Transmembrane</keyword>
<keyword evidence="1" id="KW-1133">Transmembrane helix</keyword>
<organism evidence="3">
    <name type="scientific">bioreactor metagenome</name>
    <dbReference type="NCBI Taxonomy" id="1076179"/>
    <lineage>
        <taxon>unclassified sequences</taxon>
        <taxon>metagenomes</taxon>
        <taxon>ecological metagenomes</taxon>
    </lineage>
</organism>
<dbReference type="GO" id="GO:0000270">
    <property type="term" value="P:peptidoglycan metabolic process"/>
    <property type="evidence" value="ECO:0007669"/>
    <property type="project" value="TreeGrafter"/>
</dbReference>
<feature type="transmembrane region" description="Helical" evidence="1">
    <location>
        <begin position="28"/>
        <end position="47"/>
    </location>
</feature>